<dbReference type="InterPro" id="IPR007863">
    <property type="entry name" value="Peptidase_M16_C"/>
</dbReference>
<organism evidence="2 3">
    <name type="scientific">Tribonema minus</name>
    <dbReference type="NCBI Taxonomy" id="303371"/>
    <lineage>
        <taxon>Eukaryota</taxon>
        <taxon>Sar</taxon>
        <taxon>Stramenopiles</taxon>
        <taxon>Ochrophyta</taxon>
        <taxon>PX clade</taxon>
        <taxon>Xanthophyceae</taxon>
        <taxon>Tribonematales</taxon>
        <taxon>Tribonemataceae</taxon>
        <taxon>Tribonema</taxon>
    </lineage>
</organism>
<dbReference type="PANTHER" id="PTHR43016:SF13">
    <property type="entry name" value="PRESEQUENCE PROTEASE, MITOCHONDRIAL"/>
    <property type="match status" value="1"/>
</dbReference>
<dbReference type="GO" id="GO:0016485">
    <property type="term" value="P:protein processing"/>
    <property type="evidence" value="ECO:0007669"/>
    <property type="project" value="TreeGrafter"/>
</dbReference>
<reference evidence="2" key="1">
    <citation type="submission" date="2021-02" db="EMBL/GenBank/DDBJ databases">
        <title>First Annotated Genome of the Yellow-green Alga Tribonema minus.</title>
        <authorList>
            <person name="Mahan K.M."/>
        </authorList>
    </citation>
    <scope>NUCLEOTIDE SEQUENCE</scope>
    <source>
        <strain evidence="2">UTEX B ZZ1240</strain>
    </source>
</reference>
<evidence type="ECO:0000313" key="3">
    <source>
        <dbReference type="Proteomes" id="UP000664859"/>
    </source>
</evidence>
<dbReference type="Proteomes" id="UP000664859">
    <property type="component" value="Unassembled WGS sequence"/>
</dbReference>
<gene>
    <name evidence="2" type="ORF">JKP88DRAFT_348631</name>
</gene>
<proteinExistence type="predicted"/>
<dbReference type="Pfam" id="PF22516">
    <property type="entry name" value="PreP_C"/>
    <property type="match status" value="1"/>
</dbReference>
<dbReference type="SUPFAM" id="SSF63411">
    <property type="entry name" value="LuxS/MPP-like metallohydrolase"/>
    <property type="match status" value="4"/>
</dbReference>
<dbReference type="Pfam" id="PF05193">
    <property type="entry name" value="Peptidase_M16_C"/>
    <property type="match status" value="1"/>
</dbReference>
<sequence length="1065" mass="116487">MQSAYELLSEDFIKEYGARTALYRHRKSGAEVLSVQIDDDNKNSGAEVLSVQIDDDNKVFGVTFRTPPEDSTGVPHILEHSVLCGSRKFPVKEPFVDLLKGSLQTFLNAFTYPDRTCYPVASQNTKDFYNLINVYLDADFYNLINVYLDAVLFPRAVSDPMVMQQEGWHYELENASEPLSYKGVVFNEMKGVYSSPDSLHGRACQQALFPDNTYGVDSGGDPSAIPDLTFDYFKNFHRRFYHPANSRIYFYGDDPVPKRLELLDEYLSEFDRADADPAASTIQWQKMRQEPWSYTETFPASEEASKQHMLSVNWLLNDTPMSPKEKLALNILDDLLVGNSAATLQKALTDSGLGSSVIGGGLSDELLQATFSIGLKGVAPEKVSDVETLILDTLKKCAEEGFEDTAIAASLNSAEFELREFNTGSFPRGLSLMLGAVANWVYDRSPTSELHFEAPLAELKADIANGEPVFQNLVKKLLVENGHRQGVPVFQNLVKKLHENGHRVTVEMKPDTKYEAETEESERSRLEKVKASMTQQDIDEVIAATEKLKAAQAAEDAPEAKATIPALSIGDLDRNIKKIPIAVDEDAPEAKASIPALSIGDLDRNIKKIPIAVDEVSGVKVVTHAIPSSGILYADVGVDITGVPLSEYPLLGLFSRMLLETGAGSMDRVELTRHIGTQTGGVYCTSLTGTKMGGGGVIASSDDVVGYLFLRGKAVSAKTPELLDIVRTVVTEARLDSQQRAIEILKETKARLDASIVGSGHSYASMRIESRYTLEGYLNEISGGISSVETVKSVLKMAEDDWPALLARLEKIRASIVTRNNLLINLTGDQEVLDAAAPAISNFINSIPGAGEGVVSHSNWAAEANLIPARNEGFAVQTQVNYVGKGGRLFQPGEVVPGSFQVVSRYLRTGYLWDNVRVMGGAYGGFCNFNPMTGLFSFLSYRDPNLAKTLDIYDGCADYLTSLHLPADELQMSVIGAVGDMDSPQSADQKGFMSLKRHLIGMSDEDRQRIRDEVLATSTDDFKAFGDRLKALNSSARSAVVGSKAALEAANQGREGDDAFHVHDI</sequence>
<dbReference type="OrthoDB" id="10250783at2759"/>
<name>A0A835YY54_9STRA</name>
<dbReference type="Pfam" id="PF08367">
    <property type="entry name" value="M16C_assoc"/>
    <property type="match status" value="2"/>
</dbReference>
<dbReference type="PANTHER" id="PTHR43016">
    <property type="entry name" value="PRESEQUENCE PROTEASE"/>
    <property type="match status" value="1"/>
</dbReference>
<dbReference type="InterPro" id="IPR011249">
    <property type="entry name" value="Metalloenz_LuxS/M16"/>
</dbReference>
<dbReference type="GO" id="GO:0004222">
    <property type="term" value="F:metalloendopeptidase activity"/>
    <property type="evidence" value="ECO:0007669"/>
    <property type="project" value="TreeGrafter"/>
</dbReference>
<dbReference type="InterPro" id="IPR013578">
    <property type="entry name" value="Peptidase_M16C_assoc"/>
</dbReference>
<comment type="caution">
    <text evidence="2">The sequence shown here is derived from an EMBL/GenBank/DDBJ whole genome shotgun (WGS) entry which is preliminary data.</text>
</comment>
<accession>A0A835YY54</accession>
<dbReference type="InterPro" id="IPR055130">
    <property type="entry name" value="PreP_C"/>
</dbReference>
<protein>
    <submittedName>
        <fullName evidence="2">Metalloenzyme, LuxS/M16 peptidase-like protein</fullName>
    </submittedName>
</protein>
<dbReference type="EMBL" id="JAFCMP010000201">
    <property type="protein sequence ID" value="KAG5183571.1"/>
    <property type="molecule type" value="Genomic_DNA"/>
</dbReference>
<dbReference type="AlphaFoldDB" id="A0A835YY54"/>
<dbReference type="Gene3D" id="3.30.830.10">
    <property type="entry name" value="Metalloenzyme, LuxS/M16 peptidase-like"/>
    <property type="match status" value="6"/>
</dbReference>
<feature type="domain" description="Peptidase M16C associated" evidence="1">
    <location>
        <begin position="508"/>
        <end position="794"/>
    </location>
</feature>
<dbReference type="SMART" id="SM01264">
    <property type="entry name" value="M16C_associated"/>
    <property type="match status" value="1"/>
</dbReference>
<keyword evidence="3" id="KW-1185">Reference proteome</keyword>
<evidence type="ECO:0000313" key="2">
    <source>
        <dbReference type="EMBL" id="KAG5183571.1"/>
    </source>
</evidence>
<evidence type="ECO:0000259" key="1">
    <source>
        <dbReference type="SMART" id="SM01264"/>
    </source>
</evidence>
<dbReference type="GO" id="GO:0046872">
    <property type="term" value="F:metal ion binding"/>
    <property type="evidence" value="ECO:0007669"/>
    <property type="project" value="InterPro"/>
</dbReference>